<evidence type="ECO:0000313" key="1">
    <source>
        <dbReference type="EMBL" id="GIY70118.1"/>
    </source>
</evidence>
<dbReference type="EMBL" id="BPLQ01013133">
    <property type="protein sequence ID" value="GIY70118.1"/>
    <property type="molecule type" value="Genomic_DNA"/>
</dbReference>
<name>A0AAV4VJ33_9ARAC</name>
<sequence length="67" mass="7529">MEKLKLLVATYPQCPAVRDGHAVSSLLRNGGVMIYCLDPGTIQETEEIEFDGQNWEESIKNEKPAYT</sequence>
<proteinExistence type="predicted"/>
<reference evidence="1 2" key="1">
    <citation type="submission" date="2021-06" db="EMBL/GenBank/DDBJ databases">
        <title>Caerostris darwini draft genome.</title>
        <authorList>
            <person name="Kono N."/>
            <person name="Arakawa K."/>
        </authorList>
    </citation>
    <scope>NUCLEOTIDE SEQUENCE [LARGE SCALE GENOMIC DNA]</scope>
</reference>
<protein>
    <submittedName>
        <fullName evidence="1">Uncharacterized protein</fullName>
    </submittedName>
</protein>
<gene>
    <name evidence="1" type="ORF">CDAR_541051</name>
</gene>
<dbReference type="AlphaFoldDB" id="A0AAV4VJ33"/>
<organism evidence="1 2">
    <name type="scientific">Caerostris darwini</name>
    <dbReference type="NCBI Taxonomy" id="1538125"/>
    <lineage>
        <taxon>Eukaryota</taxon>
        <taxon>Metazoa</taxon>
        <taxon>Ecdysozoa</taxon>
        <taxon>Arthropoda</taxon>
        <taxon>Chelicerata</taxon>
        <taxon>Arachnida</taxon>
        <taxon>Araneae</taxon>
        <taxon>Araneomorphae</taxon>
        <taxon>Entelegynae</taxon>
        <taxon>Araneoidea</taxon>
        <taxon>Araneidae</taxon>
        <taxon>Caerostris</taxon>
    </lineage>
</organism>
<dbReference type="Proteomes" id="UP001054837">
    <property type="component" value="Unassembled WGS sequence"/>
</dbReference>
<comment type="caution">
    <text evidence="1">The sequence shown here is derived from an EMBL/GenBank/DDBJ whole genome shotgun (WGS) entry which is preliminary data.</text>
</comment>
<accession>A0AAV4VJ33</accession>
<evidence type="ECO:0000313" key="2">
    <source>
        <dbReference type="Proteomes" id="UP001054837"/>
    </source>
</evidence>
<keyword evidence="2" id="KW-1185">Reference proteome</keyword>